<dbReference type="PANTHER" id="PTHR21363:SF0">
    <property type="entry name" value="PREPHENATE DEHYDROGENASE [NADP(+)]"/>
    <property type="match status" value="1"/>
</dbReference>
<keyword evidence="1" id="KW-0560">Oxidoreductase</keyword>
<feature type="non-terminal residue" evidence="3">
    <location>
        <position position="1"/>
    </location>
</feature>
<dbReference type="InterPro" id="IPR046825">
    <property type="entry name" value="PDH_C"/>
</dbReference>
<dbReference type="GO" id="GO:0004665">
    <property type="term" value="F:prephenate dehydrogenase (NADP+) activity"/>
    <property type="evidence" value="ECO:0007669"/>
    <property type="project" value="InterPro"/>
</dbReference>
<accession>X0UYF2</accession>
<protein>
    <recommendedName>
        <fullName evidence="2">Prephenate/arogenate dehydrogenase domain-containing protein</fullName>
    </recommendedName>
</protein>
<dbReference type="InterPro" id="IPR050812">
    <property type="entry name" value="Preph/Arog_dehydrog"/>
</dbReference>
<evidence type="ECO:0000256" key="1">
    <source>
        <dbReference type="ARBA" id="ARBA00023002"/>
    </source>
</evidence>
<dbReference type="InterPro" id="IPR008927">
    <property type="entry name" value="6-PGluconate_DH-like_C_sf"/>
</dbReference>
<reference evidence="3" key="1">
    <citation type="journal article" date="2014" name="Front. Microbiol.">
        <title>High frequency of phylogenetically diverse reductive dehalogenase-homologous genes in deep subseafloor sedimentary metagenomes.</title>
        <authorList>
            <person name="Kawai M."/>
            <person name="Futagami T."/>
            <person name="Toyoda A."/>
            <person name="Takaki Y."/>
            <person name="Nishi S."/>
            <person name="Hori S."/>
            <person name="Arai W."/>
            <person name="Tsubouchi T."/>
            <person name="Morono Y."/>
            <person name="Uchiyama I."/>
            <person name="Ito T."/>
            <person name="Fujiyama A."/>
            <person name="Inagaki F."/>
            <person name="Takami H."/>
        </authorList>
    </citation>
    <scope>NUCLEOTIDE SEQUENCE</scope>
    <source>
        <strain evidence="3">Expedition CK06-06</strain>
    </source>
</reference>
<dbReference type="AlphaFoldDB" id="X0UYF2"/>
<gene>
    <name evidence="3" type="ORF">S01H1_46803</name>
</gene>
<organism evidence="3">
    <name type="scientific">marine sediment metagenome</name>
    <dbReference type="NCBI Taxonomy" id="412755"/>
    <lineage>
        <taxon>unclassified sequences</taxon>
        <taxon>metagenomes</taxon>
        <taxon>ecological metagenomes</taxon>
    </lineage>
</organism>
<evidence type="ECO:0000259" key="2">
    <source>
        <dbReference type="PROSITE" id="PS51176"/>
    </source>
</evidence>
<dbReference type="GO" id="GO:0008977">
    <property type="term" value="F:prephenate dehydrogenase (NAD+) activity"/>
    <property type="evidence" value="ECO:0007669"/>
    <property type="project" value="InterPro"/>
</dbReference>
<sequence length="219" mass="23998">PEDRHYIGVTPIIGPAALLAETPAPQTPRADLFHGGLIAIVIPPKTPELALTVALRFAAILGATPFFIDPVEHDAVIATIEGLPYLISAALMNMAADALNWRELQRMAGSPFANATSFHPSQTPKIQGVTHFLNQEIVLTRIDALLEELQGLRALIAAEDSKALIDYLTKATTTRDAWLTIRQHGDWAGQDFQRVTKVEKRGLLSSLFGIKPRRPKEQK</sequence>
<dbReference type="GO" id="GO:0006571">
    <property type="term" value="P:tyrosine biosynthetic process"/>
    <property type="evidence" value="ECO:0007669"/>
    <property type="project" value="InterPro"/>
</dbReference>
<comment type="caution">
    <text evidence="3">The sequence shown here is derived from an EMBL/GenBank/DDBJ whole genome shotgun (WGS) entry which is preliminary data.</text>
</comment>
<dbReference type="PANTHER" id="PTHR21363">
    <property type="entry name" value="PREPHENATE DEHYDROGENASE"/>
    <property type="match status" value="1"/>
</dbReference>
<proteinExistence type="predicted"/>
<dbReference type="Pfam" id="PF20463">
    <property type="entry name" value="PDH_C"/>
    <property type="match status" value="1"/>
</dbReference>
<evidence type="ECO:0000313" key="3">
    <source>
        <dbReference type="EMBL" id="GAG10835.1"/>
    </source>
</evidence>
<dbReference type="PROSITE" id="PS51176">
    <property type="entry name" value="PDH_ADH"/>
    <property type="match status" value="1"/>
</dbReference>
<dbReference type="Gene3D" id="3.40.50.720">
    <property type="entry name" value="NAD(P)-binding Rossmann-like Domain"/>
    <property type="match status" value="1"/>
</dbReference>
<dbReference type="SUPFAM" id="SSF48179">
    <property type="entry name" value="6-phosphogluconate dehydrogenase C-terminal domain-like"/>
    <property type="match status" value="1"/>
</dbReference>
<dbReference type="GO" id="GO:0070403">
    <property type="term" value="F:NAD+ binding"/>
    <property type="evidence" value="ECO:0007669"/>
    <property type="project" value="TreeGrafter"/>
</dbReference>
<feature type="domain" description="Prephenate/arogenate dehydrogenase" evidence="2">
    <location>
        <begin position="1"/>
        <end position="186"/>
    </location>
</feature>
<dbReference type="InterPro" id="IPR003099">
    <property type="entry name" value="Prephen_DH"/>
</dbReference>
<name>X0UYF2_9ZZZZ</name>
<dbReference type="EMBL" id="BARS01029982">
    <property type="protein sequence ID" value="GAG10835.1"/>
    <property type="molecule type" value="Genomic_DNA"/>
</dbReference>
<dbReference type="Gene3D" id="1.10.3660.10">
    <property type="entry name" value="6-phosphogluconate dehydrogenase C-terminal like domain"/>
    <property type="match status" value="1"/>
</dbReference>